<dbReference type="PANTHER" id="PTHR19957">
    <property type="entry name" value="SYNTAXIN"/>
    <property type="match status" value="1"/>
</dbReference>
<evidence type="ECO:0000313" key="6">
    <source>
        <dbReference type="Proteomes" id="UP000694700"/>
    </source>
</evidence>
<dbReference type="GO" id="GO:0006886">
    <property type="term" value="P:intracellular protein transport"/>
    <property type="evidence" value="ECO:0007669"/>
    <property type="project" value="TreeGrafter"/>
</dbReference>
<dbReference type="Gene3D" id="1.20.58.70">
    <property type="match status" value="1"/>
</dbReference>
<dbReference type="PROSITE" id="PS50192">
    <property type="entry name" value="T_SNARE"/>
    <property type="match status" value="1"/>
</dbReference>
<dbReference type="Ensembl" id="ENSCCRT00015023189.1">
    <property type="protein sequence ID" value="ENSCCRP00015022364.1"/>
    <property type="gene ID" value="ENSCCRG00015009662.1"/>
</dbReference>
<keyword evidence="2 3" id="KW-0175">Coiled coil</keyword>
<dbReference type="GO" id="GO:0005484">
    <property type="term" value="F:SNAP receptor activity"/>
    <property type="evidence" value="ECO:0007669"/>
    <property type="project" value="TreeGrafter"/>
</dbReference>
<dbReference type="PANTHER" id="PTHR19957:SF136">
    <property type="entry name" value="SYNTAXIN 11B, TANDEM DUPLICATE 1-RELATED"/>
    <property type="match status" value="1"/>
</dbReference>
<accession>A0A8C1YQ70</accession>
<evidence type="ECO:0000256" key="3">
    <source>
        <dbReference type="SAM" id="Coils"/>
    </source>
</evidence>
<dbReference type="InterPro" id="IPR000727">
    <property type="entry name" value="T_SNARE_dom"/>
</dbReference>
<feature type="coiled-coil region" evidence="3">
    <location>
        <begin position="130"/>
        <end position="157"/>
    </location>
</feature>
<comment type="similarity">
    <text evidence="1">Belongs to the syntaxin family.</text>
</comment>
<evidence type="ECO:0000313" key="5">
    <source>
        <dbReference type="Ensembl" id="ENSCCRP00015022364.1"/>
    </source>
</evidence>
<dbReference type="SMART" id="SM00397">
    <property type="entry name" value="t_SNARE"/>
    <property type="match status" value="1"/>
</dbReference>
<dbReference type="GO" id="GO:0031201">
    <property type="term" value="C:SNARE complex"/>
    <property type="evidence" value="ECO:0007669"/>
    <property type="project" value="TreeGrafter"/>
</dbReference>
<proteinExistence type="inferred from homology"/>
<evidence type="ECO:0000256" key="1">
    <source>
        <dbReference type="ARBA" id="ARBA00009063"/>
    </source>
</evidence>
<dbReference type="GO" id="GO:0048278">
    <property type="term" value="P:vesicle docking"/>
    <property type="evidence" value="ECO:0007669"/>
    <property type="project" value="TreeGrafter"/>
</dbReference>
<dbReference type="GO" id="GO:0048787">
    <property type="term" value="C:presynaptic active zone membrane"/>
    <property type="evidence" value="ECO:0007669"/>
    <property type="project" value="TreeGrafter"/>
</dbReference>
<protein>
    <submittedName>
        <fullName evidence="5">Syntaxin 11b, tandem duplicate 1</fullName>
    </submittedName>
</protein>
<name>A0A8C1YQ70_CYPCA</name>
<reference evidence="5" key="1">
    <citation type="submission" date="2025-08" db="UniProtKB">
        <authorList>
            <consortium name="Ensembl"/>
        </authorList>
    </citation>
    <scope>IDENTIFICATION</scope>
</reference>
<dbReference type="InterPro" id="IPR045242">
    <property type="entry name" value="Syntaxin"/>
</dbReference>
<evidence type="ECO:0000256" key="2">
    <source>
        <dbReference type="ARBA" id="ARBA00023054"/>
    </source>
</evidence>
<dbReference type="GO" id="GO:0000149">
    <property type="term" value="F:SNARE binding"/>
    <property type="evidence" value="ECO:0007669"/>
    <property type="project" value="TreeGrafter"/>
</dbReference>
<dbReference type="GO" id="GO:0008021">
    <property type="term" value="C:synaptic vesicle"/>
    <property type="evidence" value="ECO:0007669"/>
    <property type="project" value="TreeGrafter"/>
</dbReference>
<dbReference type="InterPro" id="IPR010989">
    <property type="entry name" value="SNARE"/>
</dbReference>
<dbReference type="AlphaFoldDB" id="A0A8C1YQ70"/>
<dbReference type="CDD" id="cd00179">
    <property type="entry name" value="SynN"/>
    <property type="match status" value="1"/>
</dbReference>
<dbReference type="GO" id="GO:0031629">
    <property type="term" value="P:synaptic vesicle fusion to presynaptic active zone membrane"/>
    <property type="evidence" value="ECO:0007669"/>
    <property type="project" value="TreeGrafter"/>
</dbReference>
<dbReference type="Proteomes" id="UP000694700">
    <property type="component" value="Unplaced"/>
</dbReference>
<feature type="domain" description="T-SNARE coiled-coil homology" evidence="4">
    <location>
        <begin position="284"/>
        <end position="346"/>
    </location>
</feature>
<dbReference type="InterPro" id="IPR006011">
    <property type="entry name" value="Syntaxin_N"/>
</dbReference>
<dbReference type="SMART" id="SM00503">
    <property type="entry name" value="SynN"/>
    <property type="match status" value="1"/>
</dbReference>
<sequence>MCDFFSVDKEVLSPPFTVSFRRYTRNENDFILENKDYMRDTYERYHFAIYFFRLFSLHQITYYPSRLVALSVLFHSFSPLAIMRDRLDHLQTISESNSHLEELESDSFSNVDLEEDFRQQAVIFDNSDEMESVLDEAQDTRREIQLIRLEVKRLRDQNTRILSQPTRTTHVKQDATWTGCSDTSTKNGCPHQRDRRGAWHNSAVARIARTQYTTLSNNFRDAMTEYNDAEMDHKDLCKRHIQRQMEIVGREVTGDQIEEMLENGQWNIFTDNIMSEGKTARSALNQIESRHRDLLDLESRLKSLHEVFLDVAMLVEEQGPMTDYILNNVQKTDAMLGEVLIKLGQAKRHDNNNPFKKMFCGCFPCAKH</sequence>
<dbReference type="Pfam" id="PF00804">
    <property type="entry name" value="Syntaxin"/>
    <property type="match status" value="2"/>
</dbReference>
<evidence type="ECO:0000259" key="4">
    <source>
        <dbReference type="PROSITE" id="PS50192"/>
    </source>
</evidence>
<dbReference type="SUPFAM" id="SSF47661">
    <property type="entry name" value="t-snare proteins"/>
    <property type="match status" value="1"/>
</dbReference>
<organism evidence="5 6">
    <name type="scientific">Cyprinus carpio</name>
    <name type="common">Common carp</name>
    <dbReference type="NCBI Taxonomy" id="7962"/>
    <lineage>
        <taxon>Eukaryota</taxon>
        <taxon>Metazoa</taxon>
        <taxon>Chordata</taxon>
        <taxon>Craniata</taxon>
        <taxon>Vertebrata</taxon>
        <taxon>Euteleostomi</taxon>
        <taxon>Actinopterygii</taxon>
        <taxon>Neopterygii</taxon>
        <taxon>Teleostei</taxon>
        <taxon>Ostariophysi</taxon>
        <taxon>Cypriniformes</taxon>
        <taxon>Cyprinidae</taxon>
        <taxon>Cyprininae</taxon>
        <taxon>Cyprinus</taxon>
    </lineage>
</organism>